<dbReference type="AlphaFoldDB" id="A0A8E0RM01"/>
<comment type="caution">
    <text evidence="2">The sequence shown here is derived from an EMBL/GenBank/DDBJ whole genome shotgun (WGS) entry which is preliminary data.</text>
</comment>
<protein>
    <recommendedName>
        <fullName evidence="1">CIP2A N-terminal domain-containing protein</fullName>
    </recommendedName>
</protein>
<keyword evidence="3" id="KW-1185">Reference proteome</keyword>
<dbReference type="SUPFAM" id="SSF48371">
    <property type="entry name" value="ARM repeat"/>
    <property type="match status" value="1"/>
</dbReference>
<dbReference type="InterPro" id="IPR048701">
    <property type="entry name" value="CIP2A_N"/>
</dbReference>
<sequence>MFLEKVLRVWDNCRETENFTPFIEAVKATIGTGINYGELTGIPDTKTFNSILSAACSEHYPASVQKTVLDLIQFLGSNISMRYRLINSFLILKTLIYGLTAKPSGPDQLRLLHLVQLFTVDLHHLCPTLETELFASALRYALRVISQNKLDEVLEPALGVLANLTRFTSLIHKHLNKKNEFERLRKCLLHIMNSDTVSQSSLVFCMTIRFHLWKASDKFFEGPNVHKTVQVLFNLLLNGEIDLGGLCAGELLSELCAEPTVMPFMGSFPELTECIREIMIQLKSKDTSLVLKLLQLLYRLAENKTNPEVGRLIRSLVFSTEVKAASPNDHRNLPTGVGMDDDERDIHGLEPLQTLFALSTGTDNMIASAALDFLNQTLSFHPNSEGADEIIPHEVLLEQVIDGMRKLGNTPPFRPIQPDSPFELADSVLCERLLRFSLFIRLADQVVCQLQNRAANSELGNTECTFLTSSTSSILIDHLSVLSGILHQITLVQLNVNPLLSLFTLPTASADPLAILSSNARLQMDMNSLISAAIVIEAMGLIYAIAELLSTAVPPVSQDEEVSATQPTDIEVDGVLTRLGESKTIQAVARQCGQSLQSLLERAEVSGAFALGLLTTSRHLHTTPSMEYSMPLGMGPASRRAVIRLLSTALHWEGFDNDQFVHHLNRLQPGNSSDGTNLANLLERISSPSQTSSTKPSSLQSFCCTPSFLARWVQSPVSGDPSPASSQSSSSKSNFSSFQCDLMVTDNEAKLASMTDALEQRVDHFLQDWEDHDKRQTDSSIQPSDLLNIMEYKIQMLKSREDVLEASAFANAEALASAQRLSEHYRQRLAMAEAESSRLRSLQIDALARIEADKRIQLAYAERLDK</sequence>
<gene>
    <name evidence="2" type="ORF">FBUS_10075</name>
</gene>
<dbReference type="OrthoDB" id="73401at2759"/>
<evidence type="ECO:0000259" key="1">
    <source>
        <dbReference type="Pfam" id="PF21044"/>
    </source>
</evidence>
<dbReference type="Proteomes" id="UP000728185">
    <property type="component" value="Unassembled WGS sequence"/>
</dbReference>
<feature type="domain" description="CIP2A N-terminal" evidence="1">
    <location>
        <begin position="62"/>
        <end position="299"/>
    </location>
</feature>
<accession>A0A8E0RM01</accession>
<dbReference type="EMBL" id="LUCM01010149">
    <property type="protein sequence ID" value="KAA0185872.1"/>
    <property type="molecule type" value="Genomic_DNA"/>
</dbReference>
<dbReference type="Pfam" id="PF21044">
    <property type="entry name" value="CIP2A_N"/>
    <property type="match status" value="1"/>
</dbReference>
<proteinExistence type="predicted"/>
<evidence type="ECO:0000313" key="3">
    <source>
        <dbReference type="Proteomes" id="UP000728185"/>
    </source>
</evidence>
<name>A0A8E0RM01_9TREM</name>
<reference evidence="2" key="1">
    <citation type="submission" date="2019-05" db="EMBL/GenBank/DDBJ databases">
        <title>Annotation for the trematode Fasciolopsis buski.</title>
        <authorList>
            <person name="Choi Y.-J."/>
        </authorList>
    </citation>
    <scope>NUCLEOTIDE SEQUENCE</scope>
    <source>
        <strain evidence="2">HT</strain>
        <tissue evidence="2">Whole worm</tissue>
    </source>
</reference>
<dbReference type="InterPro" id="IPR016024">
    <property type="entry name" value="ARM-type_fold"/>
</dbReference>
<organism evidence="2 3">
    <name type="scientific">Fasciolopsis buskii</name>
    <dbReference type="NCBI Taxonomy" id="27845"/>
    <lineage>
        <taxon>Eukaryota</taxon>
        <taxon>Metazoa</taxon>
        <taxon>Spiralia</taxon>
        <taxon>Lophotrochozoa</taxon>
        <taxon>Platyhelminthes</taxon>
        <taxon>Trematoda</taxon>
        <taxon>Digenea</taxon>
        <taxon>Plagiorchiida</taxon>
        <taxon>Echinostomata</taxon>
        <taxon>Echinostomatoidea</taxon>
        <taxon>Fasciolidae</taxon>
        <taxon>Fasciolopsis</taxon>
    </lineage>
</organism>
<evidence type="ECO:0000313" key="2">
    <source>
        <dbReference type="EMBL" id="KAA0185872.1"/>
    </source>
</evidence>